<name>A0A6N0A554_9CAUD</name>
<gene>
    <name evidence="1" type="primary">3</name>
    <name evidence="1" type="ORF">SEA_TZGORDON_3</name>
</gene>
<reference evidence="1 2" key="1">
    <citation type="submission" date="2020-06" db="EMBL/GenBank/DDBJ databases">
        <authorList>
            <person name="Moran J."/>
            <person name="Kenna M."/>
            <person name="Ware V."/>
            <person name="Garlena R.A."/>
            <person name="Russell D.A."/>
            <person name="Pope W.H."/>
            <person name="Jacobs-Sera D."/>
            <person name="Hatfull G.F."/>
        </authorList>
    </citation>
    <scope>NUCLEOTIDE SEQUENCE [LARGE SCALE GENOMIC DNA]</scope>
</reference>
<proteinExistence type="predicted"/>
<dbReference type="GeneID" id="63911834"/>
<dbReference type="KEGG" id="vg:63911834"/>
<evidence type="ECO:0000313" key="1">
    <source>
        <dbReference type="EMBL" id="QKO02924.1"/>
    </source>
</evidence>
<keyword evidence="2" id="KW-1185">Reference proteome</keyword>
<dbReference type="RefSeq" id="YP_010051092.1">
    <property type="nucleotide sequence ID" value="NC_054438.1"/>
</dbReference>
<organism evidence="1 2">
    <name type="scientific">Gordonia phage TZGordon</name>
    <dbReference type="NCBI Taxonomy" id="2744004"/>
    <lineage>
        <taxon>Viruses</taxon>
        <taxon>Duplodnaviria</taxon>
        <taxon>Heunggongvirae</taxon>
        <taxon>Uroviricota</taxon>
        <taxon>Caudoviricetes</taxon>
        <taxon>Ruthgordonvirinae</taxon>
        <taxon>Vendettavirus</taxon>
        <taxon>Vendettavirus tzgordon</taxon>
    </lineage>
</organism>
<sequence length="77" mass="8364">MNNTTARRARAARIHDARMSNTFALISDARETAAFEAERAAERAARDAAEAATAARLAAMTDAERDADLEAFFADFD</sequence>
<evidence type="ECO:0000313" key="2">
    <source>
        <dbReference type="Proteomes" id="UP000509569"/>
    </source>
</evidence>
<protein>
    <submittedName>
        <fullName evidence="1">Uncharacterized protein</fullName>
    </submittedName>
</protein>
<dbReference type="Proteomes" id="UP000509569">
    <property type="component" value="Segment"/>
</dbReference>
<dbReference type="EMBL" id="MT553344">
    <property type="protein sequence ID" value="QKO02924.1"/>
    <property type="molecule type" value="Genomic_DNA"/>
</dbReference>
<accession>A0A6N0A554</accession>